<keyword evidence="3" id="KW-1185">Reference proteome</keyword>
<evidence type="ECO:0000313" key="3">
    <source>
        <dbReference type="Proteomes" id="UP000254764"/>
    </source>
</evidence>
<keyword evidence="1" id="KW-0812">Transmembrane</keyword>
<evidence type="ECO:0000313" key="2">
    <source>
        <dbReference type="EMBL" id="SSC67499.1"/>
    </source>
</evidence>
<keyword evidence="1" id="KW-1133">Transmembrane helix</keyword>
<gene>
    <name evidence="2" type="ORF">RHIZ70_3207</name>
</gene>
<reference evidence="3" key="1">
    <citation type="submission" date="2018-07" db="EMBL/GenBank/DDBJ databases">
        <authorList>
            <person name="Peiro R."/>
            <person name="Begona"/>
            <person name="Cbmso G."/>
            <person name="Lopez M."/>
            <person name="Gonzalez S."/>
        </authorList>
    </citation>
    <scope>NUCLEOTIDE SEQUENCE [LARGE SCALE GENOMIC DNA]</scope>
</reference>
<keyword evidence="1" id="KW-0472">Membrane</keyword>
<proteinExistence type="predicted"/>
<sequence length="48" mass="5488">MRHGAGRASHDRWGVDDEEYEGARNWAVILLYVPLMTVPFLAVAWFLA</sequence>
<dbReference type="AlphaFoldDB" id="A0A376AI67"/>
<protein>
    <submittedName>
        <fullName evidence="2">Uncharacterized protein</fullName>
    </submittedName>
</protein>
<evidence type="ECO:0000256" key="1">
    <source>
        <dbReference type="SAM" id="Phobius"/>
    </source>
</evidence>
<name>A0A376AI67_9HYPH</name>
<dbReference type="Proteomes" id="UP000254764">
    <property type="component" value="Unassembled WGS sequence"/>
</dbReference>
<organism evidence="2 3">
    <name type="scientific">Ciceribacter selenitireducens ATCC BAA-1503</name>
    <dbReference type="NCBI Taxonomy" id="1336235"/>
    <lineage>
        <taxon>Bacteria</taxon>
        <taxon>Pseudomonadati</taxon>
        <taxon>Pseudomonadota</taxon>
        <taxon>Alphaproteobacteria</taxon>
        <taxon>Hyphomicrobiales</taxon>
        <taxon>Rhizobiaceae</taxon>
        <taxon>Ciceribacter</taxon>
    </lineage>
</organism>
<accession>A0A376AI67</accession>
<dbReference type="EMBL" id="UEYP01000004">
    <property type="protein sequence ID" value="SSC67499.1"/>
    <property type="molecule type" value="Genomic_DNA"/>
</dbReference>
<feature type="transmembrane region" description="Helical" evidence="1">
    <location>
        <begin position="26"/>
        <end position="47"/>
    </location>
</feature>